<gene>
    <name evidence="7" type="ORF">PGT21_050178</name>
    <name evidence="8" type="ORF">PGTUg99_036766</name>
</gene>
<dbReference type="GO" id="GO:0046983">
    <property type="term" value="F:protein dimerization activity"/>
    <property type="evidence" value="ECO:0007669"/>
    <property type="project" value="InterPro"/>
</dbReference>
<dbReference type="EMBL" id="VDEP01000270">
    <property type="protein sequence ID" value="KAA1117178.1"/>
    <property type="molecule type" value="Genomic_DNA"/>
</dbReference>
<dbReference type="InterPro" id="IPR008906">
    <property type="entry name" value="HATC_C_dom"/>
</dbReference>
<dbReference type="Proteomes" id="UP000325313">
    <property type="component" value="Unassembled WGS sequence"/>
</dbReference>
<dbReference type="GO" id="GO:0005634">
    <property type="term" value="C:nucleus"/>
    <property type="evidence" value="ECO:0007669"/>
    <property type="project" value="UniProtKB-SubCell"/>
</dbReference>
<dbReference type="Proteomes" id="UP000324748">
    <property type="component" value="Unassembled WGS sequence"/>
</dbReference>
<feature type="domain" description="HAT C-terminal dimerisation" evidence="6">
    <location>
        <begin position="153"/>
        <end position="227"/>
    </location>
</feature>
<evidence type="ECO:0000313" key="9">
    <source>
        <dbReference type="Proteomes" id="UP000324748"/>
    </source>
</evidence>
<dbReference type="PANTHER" id="PTHR46481:SF10">
    <property type="entry name" value="ZINC FINGER BED DOMAIN-CONTAINING PROTEIN 39"/>
    <property type="match status" value="1"/>
</dbReference>
<comment type="subcellular location">
    <subcellularLocation>
        <location evidence="1">Nucleus</location>
    </subcellularLocation>
</comment>
<dbReference type="OrthoDB" id="2505882at2759"/>
<dbReference type="EMBL" id="VSWC01000066">
    <property type="protein sequence ID" value="KAA1097863.1"/>
    <property type="molecule type" value="Genomic_DNA"/>
</dbReference>
<evidence type="ECO:0000256" key="3">
    <source>
        <dbReference type="ARBA" id="ARBA00022771"/>
    </source>
</evidence>
<name>A0A5B0P9W4_PUCGR</name>
<keyword evidence="4" id="KW-0862">Zinc</keyword>
<evidence type="ECO:0000256" key="2">
    <source>
        <dbReference type="ARBA" id="ARBA00022723"/>
    </source>
</evidence>
<keyword evidence="3" id="KW-0863">Zinc-finger</keyword>
<comment type="caution">
    <text evidence="7">The sequence shown here is derived from an EMBL/GenBank/DDBJ whole genome shotgun (WGS) entry which is preliminary data.</text>
</comment>
<dbReference type="PANTHER" id="PTHR46481">
    <property type="entry name" value="ZINC FINGER BED DOMAIN-CONTAINING PROTEIN 4"/>
    <property type="match status" value="1"/>
</dbReference>
<keyword evidence="5" id="KW-0539">Nucleus</keyword>
<dbReference type="InterPro" id="IPR052035">
    <property type="entry name" value="ZnF_BED_domain_contain"/>
</dbReference>
<evidence type="ECO:0000256" key="1">
    <source>
        <dbReference type="ARBA" id="ARBA00004123"/>
    </source>
</evidence>
<accession>A0A5B0P9W4</accession>
<dbReference type="InterPro" id="IPR012337">
    <property type="entry name" value="RNaseH-like_sf"/>
</dbReference>
<keyword evidence="2" id="KW-0479">Metal-binding</keyword>
<dbReference type="SUPFAM" id="SSF53098">
    <property type="entry name" value="Ribonuclease H-like"/>
    <property type="match status" value="1"/>
</dbReference>
<protein>
    <recommendedName>
        <fullName evidence="6">HAT C-terminal dimerisation domain-containing protein</fullName>
    </recommendedName>
</protein>
<organism evidence="7 9">
    <name type="scientific">Puccinia graminis f. sp. tritici</name>
    <dbReference type="NCBI Taxonomy" id="56615"/>
    <lineage>
        <taxon>Eukaryota</taxon>
        <taxon>Fungi</taxon>
        <taxon>Dikarya</taxon>
        <taxon>Basidiomycota</taxon>
        <taxon>Pucciniomycotina</taxon>
        <taxon>Pucciniomycetes</taxon>
        <taxon>Pucciniales</taxon>
        <taxon>Pucciniaceae</taxon>
        <taxon>Puccinia</taxon>
    </lineage>
</organism>
<proteinExistence type="predicted"/>
<evidence type="ECO:0000313" key="7">
    <source>
        <dbReference type="EMBL" id="KAA1097863.1"/>
    </source>
</evidence>
<keyword evidence="9" id="KW-1185">Reference proteome</keyword>
<evidence type="ECO:0000256" key="5">
    <source>
        <dbReference type="ARBA" id="ARBA00023242"/>
    </source>
</evidence>
<dbReference type="Pfam" id="PF05699">
    <property type="entry name" value="Dimer_Tnp_hAT"/>
    <property type="match status" value="1"/>
</dbReference>
<evidence type="ECO:0000313" key="8">
    <source>
        <dbReference type="EMBL" id="KAA1117178.1"/>
    </source>
</evidence>
<dbReference type="GO" id="GO:0008270">
    <property type="term" value="F:zinc ion binding"/>
    <property type="evidence" value="ECO:0007669"/>
    <property type="project" value="UniProtKB-KW"/>
</dbReference>
<reference evidence="9 10" key="1">
    <citation type="submission" date="2019-05" db="EMBL/GenBank/DDBJ databases">
        <title>Emergence of the Ug99 lineage of the wheat stem rust pathogen through somatic hybridization.</title>
        <authorList>
            <person name="Li F."/>
            <person name="Upadhyaya N.M."/>
            <person name="Sperschneider J."/>
            <person name="Matny O."/>
            <person name="Nguyen-Phuc H."/>
            <person name="Mago R."/>
            <person name="Raley C."/>
            <person name="Miller M.E."/>
            <person name="Silverstein K.A.T."/>
            <person name="Henningsen E."/>
            <person name="Hirsch C.D."/>
            <person name="Visser B."/>
            <person name="Pretorius Z.A."/>
            <person name="Steffenson B.J."/>
            <person name="Schwessinger B."/>
            <person name="Dodds P.N."/>
            <person name="Figueroa M."/>
        </authorList>
    </citation>
    <scope>NUCLEOTIDE SEQUENCE [LARGE SCALE GENOMIC DNA]</scope>
    <source>
        <strain evidence="7">21-0</strain>
        <strain evidence="8 10">Ug99</strain>
    </source>
</reference>
<dbReference type="AlphaFoldDB" id="A0A5B0P9W4"/>
<sequence length="275" mass="30454">MNIFYEITLQISTPGLARLSNIVIFINQITEHLSTAISGTKYPPALRNACQVGLKLTNKYYSLMDMSPLYRIAIVLHPSFCNEYFKLANWEPKWISEAIRLTREMWVSVYKPKPITPPTSSAVVANKPKTGMLASLGSAAAAQGGHSSTDPLDMWLAGGLILNNNEPVNPLKWWLQQKKSGNTHGGLLQMVLDVLSCPVTSVDVERAFSFGCNYVSSKRHRLSAQSLSRGMAFAFYSKNGMIKEGVLVKWKDCIQTAKKGKSDGKGKRKVIVLDE</sequence>
<evidence type="ECO:0000313" key="10">
    <source>
        <dbReference type="Proteomes" id="UP000325313"/>
    </source>
</evidence>
<evidence type="ECO:0000256" key="4">
    <source>
        <dbReference type="ARBA" id="ARBA00022833"/>
    </source>
</evidence>
<evidence type="ECO:0000259" key="6">
    <source>
        <dbReference type="Pfam" id="PF05699"/>
    </source>
</evidence>